<dbReference type="SMART" id="SM00513">
    <property type="entry name" value="SAP"/>
    <property type="match status" value="1"/>
</dbReference>
<dbReference type="GO" id="GO:0007602">
    <property type="term" value="P:phototransduction"/>
    <property type="evidence" value="ECO:0007669"/>
    <property type="project" value="UniProtKB-KW"/>
</dbReference>
<protein>
    <recommendedName>
        <fullName evidence="13">SAP domain-containing protein</fullName>
    </recommendedName>
</protein>
<dbReference type="OrthoDB" id="536545at2759"/>
<keyword evidence="3" id="KW-0600">Photoreceptor protein</keyword>
<dbReference type="SUPFAM" id="SSF81321">
    <property type="entry name" value="Family A G protein-coupled receptor-like"/>
    <property type="match status" value="1"/>
</dbReference>
<feature type="region of interest" description="Disordered" evidence="11">
    <location>
        <begin position="333"/>
        <end position="388"/>
    </location>
</feature>
<dbReference type="PROSITE" id="PS50800">
    <property type="entry name" value="SAP"/>
    <property type="match status" value="1"/>
</dbReference>
<feature type="transmembrane region" description="Helical" evidence="12">
    <location>
        <begin position="206"/>
        <end position="229"/>
    </location>
</feature>
<accession>A0A4T0FUL7</accession>
<proteinExistence type="inferred from homology"/>
<keyword evidence="4" id="KW-0716">Sensory transduction</keyword>
<feature type="transmembrane region" description="Helical" evidence="12">
    <location>
        <begin position="504"/>
        <end position="521"/>
    </location>
</feature>
<evidence type="ECO:0000256" key="4">
    <source>
        <dbReference type="ARBA" id="ARBA00022606"/>
    </source>
</evidence>
<evidence type="ECO:0000313" key="14">
    <source>
        <dbReference type="EMBL" id="TIA91805.1"/>
    </source>
</evidence>
<dbReference type="SUPFAM" id="SSF68906">
    <property type="entry name" value="SAP domain"/>
    <property type="match status" value="1"/>
</dbReference>
<dbReference type="Pfam" id="PF02037">
    <property type="entry name" value="SAP"/>
    <property type="match status" value="1"/>
</dbReference>
<dbReference type="AlphaFoldDB" id="A0A4T0FUL7"/>
<feature type="transmembrane region" description="Helical" evidence="12">
    <location>
        <begin position="241"/>
        <end position="261"/>
    </location>
</feature>
<dbReference type="Gene3D" id="1.10.720.30">
    <property type="entry name" value="SAP domain"/>
    <property type="match status" value="1"/>
</dbReference>
<dbReference type="PANTHER" id="PTHR28286:SF2">
    <property type="entry name" value="BACTERIORHODOPSIN _OPSIN, NOPA (EUROFUNG)"/>
    <property type="match status" value="1"/>
</dbReference>
<feature type="transmembrane region" description="Helical" evidence="12">
    <location>
        <begin position="41"/>
        <end position="60"/>
    </location>
</feature>
<evidence type="ECO:0000256" key="5">
    <source>
        <dbReference type="ARBA" id="ARBA00022692"/>
    </source>
</evidence>
<dbReference type="Proteomes" id="UP000310189">
    <property type="component" value="Unassembled WGS sequence"/>
</dbReference>
<feature type="compositionally biased region" description="Polar residues" evidence="11">
    <location>
        <begin position="358"/>
        <end position="388"/>
    </location>
</feature>
<evidence type="ECO:0000313" key="15">
    <source>
        <dbReference type="Proteomes" id="UP000310189"/>
    </source>
</evidence>
<evidence type="ECO:0000256" key="6">
    <source>
        <dbReference type="ARBA" id="ARBA00022925"/>
    </source>
</evidence>
<sequence>MKYSNGFSAFAPIAPPHDNPPIGIPKPVPVFEAPSHLGKTILWIAFAVFALSTLVTATHATRLNKRRRTFHVLTGVILTVTSLSYLALSTNFGAIYVPESHRHLIAPEHPPLRAIYLGRFVEWFITVPLTALSLGLLTGLPWLDIVLGALAGVGFVATGLLAGFQHSAIGVWFFFVAAVVFYLALVYVFGVRGFQVSRIQSDDVRVLYGPLATLVLLAWAVYAVVFGLGTKAKIISFDFELVLYAIIDLAAKAAFSLWLIISHSSIIDEYAAALLPDSWVDPSAATQARSFVSSVLFTTERYEGMTVKNLQTELKKRRLPSSGNKHALVQRLGASDHQLSTSSTQPAKKVSTTEEGSDSNVNAGPQVPLTSSASPVSSAPGQPLTASDDTLSKVENLGAFTLTIPQPKTRVQPKNIKIPVLATNWEATADVIDGGVNKDSPRLSTASAVSNISHGLYDLEQELGQGVEQSTSKLANLLNKYWPDIQPVKYDTITRPLNKDEKSGLVRAAAVLGGLLAISYMN</sequence>
<keyword evidence="9 12" id="KW-0472">Membrane</keyword>
<evidence type="ECO:0000256" key="1">
    <source>
        <dbReference type="ARBA" id="ARBA00004141"/>
    </source>
</evidence>
<dbReference type="PANTHER" id="PTHR28286">
    <property type="match status" value="1"/>
</dbReference>
<keyword evidence="8" id="KW-0157">Chromophore</keyword>
<dbReference type="GO" id="GO:0009881">
    <property type="term" value="F:photoreceptor activity"/>
    <property type="evidence" value="ECO:0007669"/>
    <property type="project" value="UniProtKB-KW"/>
</dbReference>
<comment type="subcellular location">
    <subcellularLocation>
        <location evidence="1">Membrane</location>
        <topology evidence="1">Multi-pass membrane protein</topology>
    </subcellularLocation>
</comment>
<feature type="transmembrane region" description="Helical" evidence="12">
    <location>
        <begin position="145"/>
        <end position="164"/>
    </location>
</feature>
<feature type="compositionally biased region" description="Polar residues" evidence="11">
    <location>
        <begin position="337"/>
        <end position="346"/>
    </location>
</feature>
<keyword evidence="7 12" id="KW-1133">Transmembrane helix</keyword>
<keyword evidence="5 12" id="KW-0812">Transmembrane</keyword>
<name>A0A4T0FUL7_9BASI</name>
<evidence type="ECO:0000256" key="2">
    <source>
        <dbReference type="ARBA" id="ARBA00008130"/>
    </source>
</evidence>
<evidence type="ECO:0000256" key="3">
    <source>
        <dbReference type="ARBA" id="ARBA00022543"/>
    </source>
</evidence>
<feature type="domain" description="SAP" evidence="13">
    <location>
        <begin position="302"/>
        <end position="336"/>
    </location>
</feature>
<gene>
    <name evidence="14" type="ORF">E3P99_00947</name>
</gene>
<evidence type="ECO:0000256" key="10">
    <source>
        <dbReference type="ARBA" id="ARBA00023170"/>
    </source>
</evidence>
<evidence type="ECO:0000256" key="9">
    <source>
        <dbReference type="ARBA" id="ARBA00023136"/>
    </source>
</evidence>
<dbReference type="CDD" id="cd15028">
    <property type="entry name" value="7tm_Opsin-1_euk"/>
    <property type="match status" value="1"/>
</dbReference>
<keyword evidence="10" id="KW-0675">Receptor</keyword>
<feature type="transmembrane region" description="Helical" evidence="12">
    <location>
        <begin position="72"/>
        <end position="96"/>
    </location>
</feature>
<keyword evidence="15" id="KW-1185">Reference proteome</keyword>
<keyword evidence="6" id="KW-0681">Retinal protein</keyword>
<comment type="similarity">
    <text evidence="2">Belongs to the archaeal/bacterial/fungal opsin family.</text>
</comment>
<dbReference type="Gene3D" id="1.20.1070.10">
    <property type="entry name" value="Rhodopsin 7-helix transmembrane proteins"/>
    <property type="match status" value="1"/>
</dbReference>
<dbReference type="SMART" id="SM01021">
    <property type="entry name" value="Bac_rhodopsin"/>
    <property type="match status" value="1"/>
</dbReference>
<dbReference type="GO" id="GO:0005886">
    <property type="term" value="C:plasma membrane"/>
    <property type="evidence" value="ECO:0007669"/>
    <property type="project" value="TreeGrafter"/>
</dbReference>
<reference evidence="14 15" key="1">
    <citation type="submission" date="2019-03" db="EMBL/GenBank/DDBJ databases">
        <title>Sequencing 23 genomes of Wallemia ichthyophaga.</title>
        <authorList>
            <person name="Gostincar C."/>
        </authorList>
    </citation>
    <scope>NUCLEOTIDE SEQUENCE [LARGE SCALE GENOMIC DNA]</scope>
    <source>
        <strain evidence="14 15">EXF-5753</strain>
    </source>
</reference>
<dbReference type="InterPro" id="IPR003034">
    <property type="entry name" value="SAP_dom"/>
</dbReference>
<dbReference type="PRINTS" id="PR00251">
    <property type="entry name" value="BACTRLOPSIN"/>
</dbReference>
<comment type="caution">
    <text evidence="14">The sequence shown here is derived from an EMBL/GenBank/DDBJ whole genome shotgun (WGS) entry which is preliminary data.</text>
</comment>
<organism evidence="14 15">
    <name type="scientific">Wallemia hederae</name>
    <dbReference type="NCBI Taxonomy" id="1540922"/>
    <lineage>
        <taxon>Eukaryota</taxon>
        <taxon>Fungi</taxon>
        <taxon>Dikarya</taxon>
        <taxon>Basidiomycota</taxon>
        <taxon>Wallemiomycotina</taxon>
        <taxon>Wallemiomycetes</taxon>
        <taxon>Wallemiales</taxon>
        <taxon>Wallemiaceae</taxon>
        <taxon>Wallemia</taxon>
    </lineage>
</organism>
<evidence type="ECO:0000256" key="12">
    <source>
        <dbReference type="SAM" id="Phobius"/>
    </source>
</evidence>
<feature type="transmembrane region" description="Helical" evidence="12">
    <location>
        <begin position="116"/>
        <end position="138"/>
    </location>
</feature>
<dbReference type="GO" id="GO:0005783">
    <property type="term" value="C:endoplasmic reticulum"/>
    <property type="evidence" value="ECO:0007669"/>
    <property type="project" value="TreeGrafter"/>
</dbReference>
<dbReference type="EMBL" id="SPNW01000010">
    <property type="protein sequence ID" value="TIA91805.1"/>
    <property type="molecule type" value="Genomic_DNA"/>
</dbReference>
<evidence type="ECO:0000256" key="7">
    <source>
        <dbReference type="ARBA" id="ARBA00022989"/>
    </source>
</evidence>
<dbReference type="InterPro" id="IPR001425">
    <property type="entry name" value="Arc/bac/fun_rhodopsins"/>
</dbReference>
<dbReference type="Pfam" id="PF01036">
    <property type="entry name" value="Bac_rhodopsin"/>
    <property type="match status" value="1"/>
</dbReference>
<feature type="transmembrane region" description="Helical" evidence="12">
    <location>
        <begin position="170"/>
        <end position="194"/>
    </location>
</feature>
<evidence type="ECO:0000256" key="8">
    <source>
        <dbReference type="ARBA" id="ARBA00022991"/>
    </source>
</evidence>
<evidence type="ECO:0000256" key="11">
    <source>
        <dbReference type="SAM" id="MobiDB-lite"/>
    </source>
</evidence>
<dbReference type="InterPro" id="IPR036361">
    <property type="entry name" value="SAP_dom_sf"/>
</dbReference>
<evidence type="ECO:0000259" key="13">
    <source>
        <dbReference type="PROSITE" id="PS50800"/>
    </source>
</evidence>